<keyword evidence="12" id="KW-1185">Reference proteome</keyword>
<dbReference type="KEGG" id="rbu:PG1C_05920"/>
<evidence type="ECO:0000256" key="4">
    <source>
        <dbReference type="ARBA" id="ARBA00010281"/>
    </source>
</evidence>
<evidence type="ECO:0000256" key="3">
    <source>
        <dbReference type="ARBA" id="ARBA00004964"/>
    </source>
</evidence>
<dbReference type="UniPathway" id="UPA00164"/>
<dbReference type="Proteomes" id="UP000061603">
    <property type="component" value="Chromosome"/>
</dbReference>
<dbReference type="PATRIC" id="fig|1565605.3.peg.1245"/>
<dbReference type="PANTHER" id="PTHR45825:SF11">
    <property type="entry name" value="ALPHA AMYLASE DOMAIN-CONTAINING PROTEIN"/>
    <property type="match status" value="1"/>
</dbReference>
<evidence type="ECO:0000256" key="1">
    <source>
        <dbReference type="ARBA" id="ARBA00001478"/>
    </source>
</evidence>
<dbReference type="NCBIfam" id="NF001899">
    <property type="entry name" value="PRK00654.1-2"/>
    <property type="match status" value="1"/>
</dbReference>
<dbReference type="RefSeq" id="WP_202636490.1">
    <property type="nucleotide sequence ID" value="NZ_CP010554.1"/>
</dbReference>
<dbReference type="EC" id="2.4.1.21" evidence="8"/>
<protein>
    <recommendedName>
        <fullName evidence="8">Glycogen synthase</fullName>
        <ecNumber evidence="8">2.4.1.21</ecNumber>
    </recommendedName>
    <alternativeName>
        <fullName evidence="8">Starch [bacterial glycogen] synthase</fullName>
    </alternativeName>
</protein>
<evidence type="ECO:0000256" key="5">
    <source>
        <dbReference type="ARBA" id="ARBA00022676"/>
    </source>
</evidence>
<comment type="catalytic activity">
    <reaction evidence="1 8">
        <text>[(1-&gt;4)-alpha-D-glucosyl](n) + ADP-alpha-D-glucose = [(1-&gt;4)-alpha-D-glucosyl](n+1) + ADP + H(+)</text>
        <dbReference type="Rhea" id="RHEA:18189"/>
        <dbReference type="Rhea" id="RHEA-COMP:9584"/>
        <dbReference type="Rhea" id="RHEA-COMP:9587"/>
        <dbReference type="ChEBI" id="CHEBI:15378"/>
        <dbReference type="ChEBI" id="CHEBI:15444"/>
        <dbReference type="ChEBI" id="CHEBI:57498"/>
        <dbReference type="ChEBI" id="CHEBI:456216"/>
        <dbReference type="EC" id="2.4.1.21"/>
    </reaction>
</comment>
<proteinExistence type="inferred from homology"/>
<gene>
    <name evidence="8" type="primary">glgA</name>
    <name evidence="11" type="ORF">PG1C_05920</name>
</gene>
<accession>A0A0C5IZF0</accession>
<dbReference type="AlphaFoldDB" id="A0A0C5IZF0"/>
<dbReference type="CDD" id="cd03791">
    <property type="entry name" value="GT5_Glycogen_synthase_DULL1-like"/>
    <property type="match status" value="1"/>
</dbReference>
<dbReference type="GO" id="GO:0009011">
    <property type="term" value="F:alpha-1,4-glucan glucosyltransferase (ADP-glucose donor) activity"/>
    <property type="evidence" value="ECO:0007669"/>
    <property type="project" value="UniProtKB-UniRule"/>
</dbReference>
<evidence type="ECO:0000313" key="11">
    <source>
        <dbReference type="EMBL" id="AJP48122.1"/>
    </source>
</evidence>
<keyword evidence="7 8" id="KW-0320">Glycogen biosynthesis</keyword>
<feature type="domain" description="Glycosyl transferase family 1" evidence="9">
    <location>
        <begin position="299"/>
        <end position="447"/>
    </location>
</feature>
<dbReference type="SUPFAM" id="SSF53756">
    <property type="entry name" value="UDP-Glycosyltransferase/glycogen phosphorylase"/>
    <property type="match status" value="1"/>
</dbReference>
<comment type="similarity">
    <text evidence="4 8">Belongs to the glycosyltransferase 1 family. Bacterial/plant glycogen synthase subfamily.</text>
</comment>
<dbReference type="Gene3D" id="3.40.50.2000">
    <property type="entry name" value="Glycogen Phosphorylase B"/>
    <property type="match status" value="2"/>
</dbReference>
<evidence type="ECO:0000256" key="6">
    <source>
        <dbReference type="ARBA" id="ARBA00022679"/>
    </source>
</evidence>
<feature type="domain" description="Starch synthase catalytic" evidence="10">
    <location>
        <begin position="2"/>
        <end position="244"/>
    </location>
</feature>
<dbReference type="Pfam" id="PF00534">
    <property type="entry name" value="Glycos_transf_1"/>
    <property type="match status" value="1"/>
</dbReference>
<dbReference type="Pfam" id="PF08323">
    <property type="entry name" value="Glyco_transf_5"/>
    <property type="match status" value="1"/>
</dbReference>
<dbReference type="PANTHER" id="PTHR45825">
    <property type="entry name" value="GRANULE-BOUND STARCH SYNTHASE 1, CHLOROPLASTIC/AMYLOPLASTIC"/>
    <property type="match status" value="1"/>
</dbReference>
<keyword evidence="6 8" id="KW-0808">Transferase</keyword>
<dbReference type="InterPro" id="IPR011835">
    <property type="entry name" value="GS/SS"/>
</dbReference>
<organism evidence="11 12">
    <name type="scientific">Rugosibacter aromaticivorans</name>
    <dbReference type="NCBI Taxonomy" id="1565605"/>
    <lineage>
        <taxon>Bacteria</taxon>
        <taxon>Pseudomonadati</taxon>
        <taxon>Pseudomonadota</taxon>
        <taxon>Betaproteobacteria</taxon>
        <taxon>Nitrosomonadales</taxon>
        <taxon>Sterolibacteriaceae</taxon>
        <taxon>Rugosibacter</taxon>
    </lineage>
</organism>
<dbReference type="GO" id="GO:0005978">
    <property type="term" value="P:glycogen biosynthetic process"/>
    <property type="evidence" value="ECO:0007669"/>
    <property type="project" value="UniProtKB-UniRule"/>
</dbReference>
<reference evidence="11 12" key="1">
    <citation type="journal article" date="2015" name="Genome Announc.">
        <title>Complete Genome Sequence of a Novel Bacterium within the Family Rhodocyclaceae That Degrades Polycyclic Aromatic Hydrocarbons.</title>
        <authorList>
            <person name="Singleton D.R."/>
            <person name="Dickey A.N."/>
            <person name="Scholl E.H."/>
            <person name="Wright F.A."/>
            <person name="Aitken M.D."/>
        </authorList>
    </citation>
    <scope>NUCLEOTIDE SEQUENCE [LARGE SCALE GENOMIC DNA]</scope>
    <source>
        <strain evidence="12">PG1-Ca6</strain>
    </source>
</reference>
<evidence type="ECO:0000259" key="9">
    <source>
        <dbReference type="Pfam" id="PF00534"/>
    </source>
</evidence>
<comment type="pathway">
    <text evidence="3 8">Glycan biosynthesis; glycogen biosynthesis.</text>
</comment>
<dbReference type="HAMAP" id="MF_00484">
    <property type="entry name" value="Glycogen_synth"/>
    <property type="match status" value="1"/>
</dbReference>
<evidence type="ECO:0000259" key="10">
    <source>
        <dbReference type="Pfam" id="PF08323"/>
    </source>
</evidence>
<evidence type="ECO:0000313" key="12">
    <source>
        <dbReference type="Proteomes" id="UP000061603"/>
    </source>
</evidence>
<dbReference type="InterPro" id="IPR013534">
    <property type="entry name" value="Starch_synth_cat_dom"/>
</dbReference>
<evidence type="ECO:0000256" key="2">
    <source>
        <dbReference type="ARBA" id="ARBA00002764"/>
    </source>
</evidence>
<dbReference type="STRING" id="1565605.PG1C_05920"/>
<dbReference type="GO" id="GO:0004373">
    <property type="term" value="F:alpha-1,4-glucan glucosyltransferase (UDP-glucose donor) activity"/>
    <property type="evidence" value="ECO:0007669"/>
    <property type="project" value="InterPro"/>
</dbReference>
<evidence type="ECO:0000256" key="8">
    <source>
        <dbReference type="HAMAP-Rule" id="MF_00484"/>
    </source>
</evidence>
<sequence length="485" mass="52207">MKVLFAVSEMAPWVKTGGLGDVAAALPEALRSAGIDVRILVPDYPMMQAAFPDAPGRATIPPAGGRLPGATLRAAHTPQGMPLYLLTCDACFERPGNPYLGSDGRDWPDNALRFGLLARVAALLAGGASPLDWRPDILHCNDWQTALAPAYLHYLPQQAGSTKTAATVITIHNLAFQGLFGRALLSALDLPERAWAMDGVEYYGQLSFLKAGLQFADAITTVSQTYAQEIQTAAAGMGLDGLLRYRVGQLTGILNGIDTRQWNPATDPYLAAAYDVDRLGGKAANTAALRAEMGLAATTKMPLVGIVSRFTEQKGLDLVIDIATELAALPVQLAVLGNGEHEMEAAFRTIAAQWPGQFAVRIGFDEGLAHRIEAGADLFLMPSRFEPCGLNQMYSLRYGTPPIVRATGGLADTVIDAADTRHGNGFVFTQATPAALLATIRRAVTLWHNTPRWKTLQRHGMNADFGWNSPTRHYTALYQTLMQKP</sequence>
<evidence type="ECO:0000256" key="7">
    <source>
        <dbReference type="ARBA" id="ARBA00023056"/>
    </source>
</evidence>
<dbReference type="HOGENOM" id="CLU_009583_18_2_4"/>
<keyword evidence="5 8" id="KW-0328">Glycosyltransferase</keyword>
<name>A0A0C5IZF0_9PROT</name>
<dbReference type="EMBL" id="CP010554">
    <property type="protein sequence ID" value="AJP48122.1"/>
    <property type="molecule type" value="Genomic_DNA"/>
</dbReference>
<feature type="binding site" evidence="8">
    <location>
        <position position="15"/>
    </location>
    <ligand>
        <name>ADP-alpha-D-glucose</name>
        <dbReference type="ChEBI" id="CHEBI:57498"/>
    </ligand>
</feature>
<comment type="function">
    <text evidence="2 8">Synthesizes alpha-1,4-glucan chains using ADP-glucose.</text>
</comment>
<dbReference type="InterPro" id="IPR001296">
    <property type="entry name" value="Glyco_trans_1"/>
</dbReference>
<dbReference type="NCBIfam" id="TIGR02095">
    <property type="entry name" value="glgA"/>
    <property type="match status" value="1"/>
</dbReference>